<evidence type="ECO:0000313" key="7">
    <source>
        <dbReference type="EMBL" id="PWN23411.1"/>
    </source>
</evidence>
<gene>
    <name evidence="7" type="ORF">BCV69DRAFT_297345</name>
</gene>
<feature type="compositionally biased region" description="Polar residues" evidence="6">
    <location>
        <begin position="159"/>
        <end position="186"/>
    </location>
</feature>
<protein>
    <submittedName>
        <fullName evidence="7">Uncharacterized protein</fullName>
    </submittedName>
</protein>
<dbReference type="Pfam" id="PF01679">
    <property type="entry name" value="Pmp3"/>
    <property type="match status" value="1"/>
</dbReference>
<dbReference type="AlphaFoldDB" id="A0A316UGC3"/>
<evidence type="ECO:0000313" key="8">
    <source>
        <dbReference type="Proteomes" id="UP000245942"/>
    </source>
</evidence>
<keyword evidence="5" id="KW-0472">Membrane</keyword>
<dbReference type="OrthoDB" id="2152119at2759"/>
<dbReference type="InterPro" id="IPR000612">
    <property type="entry name" value="PMP3"/>
</dbReference>
<dbReference type="GeneID" id="37015838"/>
<comment type="similarity">
    <text evidence="2">Belongs to the UPF0057 (PMP3) family.</text>
</comment>
<evidence type="ECO:0000256" key="4">
    <source>
        <dbReference type="ARBA" id="ARBA00022989"/>
    </source>
</evidence>
<sequence length="336" mass="36748">MHSQKRSSRSSRSPKKHHGFTLVIMILGFLLPPLAVAARFGIGKDFFINVLLTLCGYFPGHGHNFFVQNIRDNTHRNRTPKWAVRYGLVDQSAVKRKQANRAHWVGRYNDQTAERTMYDEDGNQVRYEHGHRFEDGDDPRAPTRPLQDSELTERDEFYGQSQSASSDPYSLRRTTSGHSSISSNTPGGLGERKAARNKSKSRAFLGRKKADRHAKSGEVMGDPDYVDPSRARKDGRGYHGDGFGDRGSFNSSLSDERGSGQASGTGYDFGDVDGPEDPDSRYRPGGAAGRSNMTTSSGRHQGSGYGGGSSGRDYSGSSSATGQGRGTANDGLDHTF</sequence>
<keyword evidence="4" id="KW-1133">Transmembrane helix</keyword>
<evidence type="ECO:0000256" key="5">
    <source>
        <dbReference type="ARBA" id="ARBA00023136"/>
    </source>
</evidence>
<dbReference type="EMBL" id="KZ819322">
    <property type="protein sequence ID" value="PWN23411.1"/>
    <property type="molecule type" value="Genomic_DNA"/>
</dbReference>
<dbReference type="PANTHER" id="PTHR21659:SF85">
    <property type="entry name" value="EXPRESSED PROTEIN"/>
    <property type="match status" value="1"/>
</dbReference>
<feature type="compositionally biased region" description="Basic and acidic residues" evidence="6">
    <location>
        <begin position="227"/>
        <end position="244"/>
    </location>
</feature>
<dbReference type="RefSeq" id="XP_025350571.1">
    <property type="nucleotide sequence ID" value="XM_025494104.1"/>
</dbReference>
<comment type="subcellular location">
    <subcellularLocation>
        <location evidence="1">Membrane</location>
    </subcellularLocation>
</comment>
<accession>A0A316UGC3</accession>
<proteinExistence type="inferred from homology"/>
<dbReference type="PANTHER" id="PTHR21659">
    <property type="entry name" value="HYDROPHOBIC PROTEIN RCI2 LOW TEMPERATURE AND SALT RESPONSIVE PROTEIN LTI6 -RELATED"/>
    <property type="match status" value="1"/>
</dbReference>
<keyword evidence="8" id="KW-1185">Reference proteome</keyword>
<feature type="compositionally biased region" description="Gly residues" evidence="6">
    <location>
        <begin position="301"/>
        <end position="310"/>
    </location>
</feature>
<evidence type="ECO:0000256" key="2">
    <source>
        <dbReference type="ARBA" id="ARBA00009530"/>
    </source>
</evidence>
<evidence type="ECO:0000256" key="3">
    <source>
        <dbReference type="ARBA" id="ARBA00022692"/>
    </source>
</evidence>
<feature type="region of interest" description="Disordered" evidence="6">
    <location>
        <begin position="129"/>
        <end position="336"/>
    </location>
</feature>
<evidence type="ECO:0000256" key="6">
    <source>
        <dbReference type="SAM" id="MobiDB-lite"/>
    </source>
</evidence>
<dbReference type="GO" id="GO:0016020">
    <property type="term" value="C:membrane"/>
    <property type="evidence" value="ECO:0007669"/>
    <property type="project" value="UniProtKB-SubCell"/>
</dbReference>
<organism evidence="7 8">
    <name type="scientific">Pseudomicrostroma glucosiphilum</name>
    <dbReference type="NCBI Taxonomy" id="1684307"/>
    <lineage>
        <taxon>Eukaryota</taxon>
        <taxon>Fungi</taxon>
        <taxon>Dikarya</taxon>
        <taxon>Basidiomycota</taxon>
        <taxon>Ustilaginomycotina</taxon>
        <taxon>Exobasidiomycetes</taxon>
        <taxon>Microstromatales</taxon>
        <taxon>Microstromatales incertae sedis</taxon>
        <taxon>Pseudomicrostroma</taxon>
    </lineage>
</organism>
<feature type="compositionally biased region" description="Basic and acidic residues" evidence="6">
    <location>
        <begin position="129"/>
        <end position="141"/>
    </location>
</feature>
<dbReference type="Proteomes" id="UP000245942">
    <property type="component" value="Unassembled WGS sequence"/>
</dbReference>
<reference evidence="7 8" key="1">
    <citation type="journal article" date="2018" name="Mol. Biol. Evol.">
        <title>Broad Genomic Sampling Reveals a Smut Pathogenic Ancestry of the Fungal Clade Ustilaginomycotina.</title>
        <authorList>
            <person name="Kijpornyongpan T."/>
            <person name="Mondo S.J."/>
            <person name="Barry K."/>
            <person name="Sandor L."/>
            <person name="Lee J."/>
            <person name="Lipzen A."/>
            <person name="Pangilinan J."/>
            <person name="LaButti K."/>
            <person name="Hainaut M."/>
            <person name="Henrissat B."/>
            <person name="Grigoriev I.V."/>
            <person name="Spatafora J.W."/>
            <person name="Aime M.C."/>
        </authorList>
    </citation>
    <scope>NUCLEOTIDE SEQUENCE [LARGE SCALE GENOMIC DNA]</scope>
    <source>
        <strain evidence="7 8">MCA 4718</strain>
    </source>
</reference>
<keyword evidence="3" id="KW-0812">Transmembrane</keyword>
<feature type="compositionally biased region" description="Basic residues" evidence="6">
    <location>
        <begin position="195"/>
        <end position="212"/>
    </location>
</feature>
<evidence type="ECO:0000256" key="1">
    <source>
        <dbReference type="ARBA" id="ARBA00004370"/>
    </source>
</evidence>
<name>A0A316UGC3_9BASI</name>